<dbReference type="AlphaFoldDB" id="A0AAV4SAB6"/>
<feature type="compositionally biased region" description="Basic and acidic residues" evidence="1">
    <location>
        <begin position="1"/>
        <end position="10"/>
    </location>
</feature>
<proteinExistence type="predicted"/>
<accession>A0AAV4SAB6</accession>
<dbReference type="Proteomes" id="UP001054945">
    <property type="component" value="Unassembled WGS sequence"/>
</dbReference>
<sequence length="92" mass="10013">MSLKKDRDYTSRCPGNASSTLTPCDKIRPFGAAGENSFGGWRFFIAVLELKRSFIRFKKVGVGLAIHLASGVPHYLPVAETTALRLSRATVG</sequence>
<name>A0AAV4SAB6_CAEEX</name>
<dbReference type="EMBL" id="BPLR01009175">
    <property type="protein sequence ID" value="GIY30121.1"/>
    <property type="molecule type" value="Genomic_DNA"/>
</dbReference>
<comment type="caution">
    <text evidence="2">The sequence shown here is derived from an EMBL/GenBank/DDBJ whole genome shotgun (WGS) entry which is preliminary data.</text>
</comment>
<protein>
    <submittedName>
        <fullName evidence="2">Uncharacterized protein</fullName>
    </submittedName>
</protein>
<feature type="region of interest" description="Disordered" evidence="1">
    <location>
        <begin position="1"/>
        <end position="24"/>
    </location>
</feature>
<evidence type="ECO:0000313" key="2">
    <source>
        <dbReference type="EMBL" id="GIY30121.1"/>
    </source>
</evidence>
<organism evidence="2 3">
    <name type="scientific">Caerostris extrusa</name>
    <name type="common">Bark spider</name>
    <name type="synonym">Caerostris bankana</name>
    <dbReference type="NCBI Taxonomy" id="172846"/>
    <lineage>
        <taxon>Eukaryota</taxon>
        <taxon>Metazoa</taxon>
        <taxon>Ecdysozoa</taxon>
        <taxon>Arthropoda</taxon>
        <taxon>Chelicerata</taxon>
        <taxon>Arachnida</taxon>
        <taxon>Araneae</taxon>
        <taxon>Araneomorphae</taxon>
        <taxon>Entelegynae</taxon>
        <taxon>Araneoidea</taxon>
        <taxon>Araneidae</taxon>
        <taxon>Caerostris</taxon>
    </lineage>
</organism>
<evidence type="ECO:0000256" key="1">
    <source>
        <dbReference type="SAM" id="MobiDB-lite"/>
    </source>
</evidence>
<gene>
    <name evidence="2" type="ORF">CEXT_325891</name>
</gene>
<evidence type="ECO:0000313" key="3">
    <source>
        <dbReference type="Proteomes" id="UP001054945"/>
    </source>
</evidence>
<reference evidence="2 3" key="1">
    <citation type="submission" date="2021-06" db="EMBL/GenBank/DDBJ databases">
        <title>Caerostris extrusa draft genome.</title>
        <authorList>
            <person name="Kono N."/>
            <person name="Arakawa K."/>
        </authorList>
    </citation>
    <scope>NUCLEOTIDE SEQUENCE [LARGE SCALE GENOMIC DNA]</scope>
</reference>
<keyword evidence="3" id="KW-1185">Reference proteome</keyword>